<reference evidence="6 7" key="1">
    <citation type="journal article" date="2009" name="Stand. Genomic Sci.">
        <title>Complete genome sequence of Halorhabdus utahensis type strain (AX-2).</title>
        <authorList>
            <person name="Anderson I."/>
            <person name="Tindall B.J."/>
            <person name="Pomrenke H."/>
            <person name="Goker M."/>
            <person name="Lapidus A."/>
            <person name="Nolan M."/>
            <person name="Copeland A."/>
            <person name="Glavina Del Rio T."/>
            <person name="Chen F."/>
            <person name="Tice H."/>
            <person name="Cheng J.F."/>
            <person name="Lucas S."/>
            <person name="Chertkov O."/>
            <person name="Bruce D."/>
            <person name="Brettin T."/>
            <person name="Detter J.C."/>
            <person name="Han C."/>
            <person name="Goodwin L."/>
            <person name="Land M."/>
            <person name="Hauser L."/>
            <person name="Chang Y.J."/>
            <person name="Jeffries C.D."/>
            <person name="Pitluck S."/>
            <person name="Pati A."/>
            <person name="Mavromatis K."/>
            <person name="Ivanova N."/>
            <person name="Ovchinnikova G."/>
            <person name="Chen A."/>
            <person name="Palaniappan K."/>
            <person name="Chain P."/>
            <person name="Rohde M."/>
            <person name="Bristow J."/>
            <person name="Eisen J.A."/>
            <person name="Markowitz V."/>
            <person name="Hugenholtz P."/>
            <person name="Kyrpides N.C."/>
            <person name="Klenk H.P."/>
        </authorList>
    </citation>
    <scope>NUCLEOTIDE SEQUENCE [LARGE SCALE GENOMIC DNA]</scope>
    <source>
        <strain evidence="7">DSM 12940 / JCM 11049 / AX-2</strain>
    </source>
</reference>
<keyword evidence="1" id="KW-0813">Transport</keyword>
<dbReference type="GeneID" id="8384137"/>
<dbReference type="STRING" id="519442.Huta_1846"/>
<dbReference type="CDD" id="cd03257">
    <property type="entry name" value="ABC_NikE_OppD_transporters"/>
    <property type="match status" value="1"/>
</dbReference>
<name>C7NSC9_HALUD</name>
<evidence type="ECO:0000313" key="7">
    <source>
        <dbReference type="Proteomes" id="UP000002071"/>
    </source>
</evidence>
<dbReference type="PROSITE" id="PS00211">
    <property type="entry name" value="ABC_TRANSPORTER_1"/>
    <property type="match status" value="1"/>
</dbReference>
<dbReference type="PANTHER" id="PTHR43776">
    <property type="entry name" value="TRANSPORT ATP-BINDING PROTEIN"/>
    <property type="match status" value="1"/>
</dbReference>
<dbReference type="KEGG" id="hut:Huta_1846"/>
<dbReference type="InterPro" id="IPR017871">
    <property type="entry name" value="ABC_transporter-like_CS"/>
</dbReference>
<keyword evidence="3" id="KW-0067">ATP-binding</keyword>
<evidence type="ECO:0000256" key="2">
    <source>
        <dbReference type="ARBA" id="ARBA00022741"/>
    </source>
</evidence>
<dbReference type="NCBIfam" id="TIGR01727">
    <property type="entry name" value="oligo_HPY"/>
    <property type="match status" value="1"/>
</dbReference>
<feature type="region of interest" description="Disordered" evidence="4">
    <location>
        <begin position="283"/>
        <end position="303"/>
    </location>
</feature>
<sequence>MAGTIDSTLMEVRDVSKLFGSSQGLLDTLLGREPQPVRAVDGVSLSVEEGEVLGIAGESGCGKTTLGKMLVKLLNPTEGDVEFDGMDVTDLSAAEQREFRQRVQMIFQDPFESLNPRMTVEDAVAEPLQINDIGEDYYERRDRVIEVLEDVGLAPAEPYLRSFPHELSGGERQRVAIARALVVDPDFVVADEPVSMLDVSIRASVLNLMQDLREEYDLTYVFISHDLSLIRYMCDRTAIMYLGDVVEIGDTDDIVTDPKHPYTEALFDAVPVIDPDAERDRANVTGEVPSPRDPPTGCKFHPRCPSVIPPDDWTGSQDAFRRCLQFKLGIQRETLGPTDIPEDEESDDVEEEVDALLRHGLVLDVPEPHRIDPEELSEGVPVEALDLPAAVESALRDAARDVLTDGDYDSARDRLADRIESVCETEIPDLREAEDRTLACHLYGSSGGDR</sequence>
<dbReference type="SUPFAM" id="SSF52540">
    <property type="entry name" value="P-loop containing nucleoside triphosphate hydrolases"/>
    <property type="match status" value="1"/>
</dbReference>
<accession>C7NSC9</accession>
<dbReference type="GO" id="GO:0016887">
    <property type="term" value="F:ATP hydrolysis activity"/>
    <property type="evidence" value="ECO:0007669"/>
    <property type="project" value="InterPro"/>
</dbReference>
<protein>
    <submittedName>
        <fullName evidence="6">Oligopeptide/dipeptide ABC transporter, ATPase subunit</fullName>
    </submittedName>
</protein>
<dbReference type="InterPro" id="IPR013563">
    <property type="entry name" value="Oligopep_ABC_C"/>
</dbReference>
<dbReference type="eggNOG" id="arCOG00184">
    <property type="taxonomic scope" value="Archaea"/>
</dbReference>
<dbReference type="HOGENOM" id="CLU_000604_1_23_2"/>
<dbReference type="SMART" id="SM00382">
    <property type="entry name" value="AAA"/>
    <property type="match status" value="1"/>
</dbReference>
<evidence type="ECO:0000259" key="5">
    <source>
        <dbReference type="PROSITE" id="PS50893"/>
    </source>
</evidence>
<dbReference type="Proteomes" id="UP000002071">
    <property type="component" value="Chromosome"/>
</dbReference>
<dbReference type="GO" id="GO:0015833">
    <property type="term" value="P:peptide transport"/>
    <property type="evidence" value="ECO:0007669"/>
    <property type="project" value="InterPro"/>
</dbReference>
<dbReference type="RefSeq" id="WP_015789588.1">
    <property type="nucleotide sequence ID" value="NC_013158.1"/>
</dbReference>
<dbReference type="Pfam" id="PF08352">
    <property type="entry name" value="oligo_HPY"/>
    <property type="match status" value="1"/>
</dbReference>
<evidence type="ECO:0000313" key="6">
    <source>
        <dbReference type="EMBL" id="ACV12016.1"/>
    </source>
</evidence>
<evidence type="ECO:0000256" key="4">
    <source>
        <dbReference type="SAM" id="MobiDB-lite"/>
    </source>
</evidence>
<dbReference type="InterPro" id="IPR050319">
    <property type="entry name" value="ABC_transp_ATP-bind"/>
</dbReference>
<dbReference type="AlphaFoldDB" id="C7NSC9"/>
<dbReference type="GO" id="GO:0005524">
    <property type="term" value="F:ATP binding"/>
    <property type="evidence" value="ECO:0007669"/>
    <property type="project" value="UniProtKB-KW"/>
</dbReference>
<dbReference type="InterPro" id="IPR027417">
    <property type="entry name" value="P-loop_NTPase"/>
</dbReference>
<dbReference type="EMBL" id="CP001687">
    <property type="protein sequence ID" value="ACV12016.1"/>
    <property type="molecule type" value="Genomic_DNA"/>
</dbReference>
<dbReference type="Pfam" id="PF00005">
    <property type="entry name" value="ABC_tran"/>
    <property type="match status" value="1"/>
</dbReference>
<dbReference type="PROSITE" id="PS50893">
    <property type="entry name" value="ABC_TRANSPORTER_2"/>
    <property type="match status" value="1"/>
</dbReference>
<proteinExistence type="predicted"/>
<organism evidence="6 7">
    <name type="scientific">Halorhabdus utahensis (strain DSM 12940 / JCM 11049 / AX-2)</name>
    <dbReference type="NCBI Taxonomy" id="519442"/>
    <lineage>
        <taxon>Archaea</taxon>
        <taxon>Methanobacteriati</taxon>
        <taxon>Methanobacteriota</taxon>
        <taxon>Stenosarchaea group</taxon>
        <taxon>Halobacteria</taxon>
        <taxon>Halobacteriales</taxon>
        <taxon>Haloarculaceae</taxon>
        <taxon>Halorhabdus</taxon>
    </lineage>
</organism>
<keyword evidence="7" id="KW-1185">Reference proteome</keyword>
<evidence type="ECO:0000256" key="1">
    <source>
        <dbReference type="ARBA" id="ARBA00022448"/>
    </source>
</evidence>
<dbReference type="InterPro" id="IPR003593">
    <property type="entry name" value="AAA+_ATPase"/>
</dbReference>
<feature type="domain" description="ABC transporter" evidence="5">
    <location>
        <begin position="10"/>
        <end position="267"/>
    </location>
</feature>
<dbReference type="FunFam" id="3.40.50.300:FF:000016">
    <property type="entry name" value="Oligopeptide ABC transporter ATP-binding component"/>
    <property type="match status" value="1"/>
</dbReference>
<gene>
    <name evidence="6" type="ordered locus">Huta_1846</name>
</gene>
<evidence type="ECO:0000256" key="3">
    <source>
        <dbReference type="ARBA" id="ARBA00022840"/>
    </source>
</evidence>
<keyword evidence="2" id="KW-0547">Nucleotide-binding</keyword>
<dbReference type="InterPro" id="IPR003439">
    <property type="entry name" value="ABC_transporter-like_ATP-bd"/>
</dbReference>
<dbReference type="GO" id="GO:0055085">
    <property type="term" value="P:transmembrane transport"/>
    <property type="evidence" value="ECO:0007669"/>
    <property type="project" value="UniProtKB-ARBA"/>
</dbReference>
<dbReference type="Gene3D" id="3.40.50.300">
    <property type="entry name" value="P-loop containing nucleotide triphosphate hydrolases"/>
    <property type="match status" value="1"/>
</dbReference>